<comment type="caution">
    <text evidence="10">The sequence shown here is derived from an EMBL/GenBank/DDBJ whole genome shotgun (WGS) entry which is preliminary data.</text>
</comment>
<dbReference type="InterPro" id="IPR015947">
    <property type="entry name" value="PUA-like_sf"/>
</dbReference>
<comment type="similarity">
    <text evidence="8">Belongs to the methyltransferase superfamily. RlmI family.</text>
</comment>
<dbReference type="Pfam" id="PF10672">
    <property type="entry name" value="Methyltrans_SAM"/>
    <property type="match status" value="1"/>
</dbReference>
<dbReference type="GO" id="GO:0006364">
    <property type="term" value="P:rRNA processing"/>
    <property type="evidence" value="ECO:0007669"/>
    <property type="project" value="UniProtKB-KW"/>
</dbReference>
<evidence type="ECO:0000256" key="1">
    <source>
        <dbReference type="ARBA" id="ARBA00004496"/>
    </source>
</evidence>
<dbReference type="Pfam" id="PF17785">
    <property type="entry name" value="PUA_3"/>
    <property type="match status" value="1"/>
</dbReference>
<proteinExistence type="inferred from homology"/>
<feature type="domain" description="PUA" evidence="9">
    <location>
        <begin position="8"/>
        <end position="93"/>
    </location>
</feature>
<organism evidence="10">
    <name type="scientific">Schlesneria paludicola</name>
    <dbReference type="NCBI Taxonomy" id="360056"/>
    <lineage>
        <taxon>Bacteria</taxon>
        <taxon>Pseudomonadati</taxon>
        <taxon>Planctomycetota</taxon>
        <taxon>Planctomycetia</taxon>
        <taxon>Planctomycetales</taxon>
        <taxon>Planctomycetaceae</taxon>
        <taxon>Schlesneria</taxon>
    </lineage>
</organism>
<dbReference type="AlphaFoldDB" id="A0A7C4QLE9"/>
<dbReference type="Gene3D" id="3.30.750.80">
    <property type="entry name" value="RNA methyltransferase domain (HRMD) like"/>
    <property type="match status" value="1"/>
</dbReference>
<protein>
    <submittedName>
        <fullName evidence="10">Class I SAM-dependent rRNA methyltransferase</fullName>
    </submittedName>
</protein>
<evidence type="ECO:0000256" key="2">
    <source>
        <dbReference type="ARBA" id="ARBA00022490"/>
    </source>
</evidence>
<dbReference type="GO" id="GO:0005737">
    <property type="term" value="C:cytoplasm"/>
    <property type="evidence" value="ECO:0007669"/>
    <property type="project" value="UniProtKB-SubCell"/>
</dbReference>
<dbReference type="CDD" id="cd21153">
    <property type="entry name" value="PUA_RlmI"/>
    <property type="match status" value="1"/>
</dbReference>
<evidence type="ECO:0000256" key="6">
    <source>
        <dbReference type="ARBA" id="ARBA00022691"/>
    </source>
</evidence>
<gene>
    <name evidence="10" type="ORF">ENS64_01115</name>
</gene>
<evidence type="ECO:0000256" key="4">
    <source>
        <dbReference type="ARBA" id="ARBA00022603"/>
    </source>
</evidence>
<dbReference type="Gene3D" id="3.40.50.150">
    <property type="entry name" value="Vaccinia Virus protein VP39"/>
    <property type="match status" value="1"/>
</dbReference>
<dbReference type="CDD" id="cd02440">
    <property type="entry name" value="AdoMet_MTases"/>
    <property type="match status" value="1"/>
</dbReference>
<comment type="subcellular location">
    <subcellularLocation>
        <location evidence="1">Cytoplasm</location>
    </subcellularLocation>
</comment>
<keyword evidence="2" id="KW-0963">Cytoplasm</keyword>
<dbReference type="SUPFAM" id="SSF53335">
    <property type="entry name" value="S-adenosyl-L-methionine-dependent methyltransferases"/>
    <property type="match status" value="1"/>
</dbReference>
<dbReference type="GO" id="GO:0008168">
    <property type="term" value="F:methyltransferase activity"/>
    <property type="evidence" value="ECO:0007669"/>
    <property type="project" value="UniProtKB-KW"/>
</dbReference>
<evidence type="ECO:0000259" key="9">
    <source>
        <dbReference type="SMART" id="SM00359"/>
    </source>
</evidence>
<keyword evidence="5 10" id="KW-0808">Transferase</keyword>
<dbReference type="Gene3D" id="2.30.130.10">
    <property type="entry name" value="PUA domain"/>
    <property type="match status" value="1"/>
</dbReference>
<dbReference type="GO" id="GO:0003723">
    <property type="term" value="F:RNA binding"/>
    <property type="evidence" value="ECO:0007669"/>
    <property type="project" value="UniProtKB-KW"/>
</dbReference>
<dbReference type="SUPFAM" id="SSF88697">
    <property type="entry name" value="PUA domain-like"/>
    <property type="match status" value="1"/>
</dbReference>
<dbReference type="InterPro" id="IPR041532">
    <property type="entry name" value="RlmI-like_PUA"/>
</dbReference>
<dbReference type="InterPro" id="IPR002478">
    <property type="entry name" value="PUA"/>
</dbReference>
<dbReference type="InterPro" id="IPR036974">
    <property type="entry name" value="PUA_sf"/>
</dbReference>
<evidence type="ECO:0000256" key="3">
    <source>
        <dbReference type="ARBA" id="ARBA00022552"/>
    </source>
</evidence>
<dbReference type="GO" id="GO:0032259">
    <property type="term" value="P:methylation"/>
    <property type="evidence" value="ECO:0007669"/>
    <property type="project" value="UniProtKB-KW"/>
</dbReference>
<evidence type="ECO:0000313" key="10">
    <source>
        <dbReference type="EMBL" id="HGT37860.1"/>
    </source>
</evidence>
<dbReference type="EMBL" id="DSVQ01000003">
    <property type="protein sequence ID" value="HGT37860.1"/>
    <property type="molecule type" value="Genomic_DNA"/>
</dbReference>
<keyword evidence="6" id="KW-0949">S-adenosyl-L-methionine</keyword>
<dbReference type="InterPro" id="IPR029063">
    <property type="entry name" value="SAM-dependent_MTases_sf"/>
</dbReference>
<accession>A0A7C4QLE9</accession>
<dbReference type="SMART" id="SM00359">
    <property type="entry name" value="PUA"/>
    <property type="match status" value="1"/>
</dbReference>
<dbReference type="PANTHER" id="PTHR42873:SF1">
    <property type="entry name" value="S-ADENOSYLMETHIONINE-DEPENDENT METHYLTRANSFERASE DOMAIN-CONTAINING PROTEIN"/>
    <property type="match status" value="1"/>
</dbReference>
<keyword evidence="4 10" id="KW-0489">Methyltransferase</keyword>
<reference evidence="10" key="1">
    <citation type="journal article" date="2020" name="mSystems">
        <title>Genome- and Community-Level Interaction Insights into Carbon Utilization and Element Cycling Functions of Hydrothermarchaeota in Hydrothermal Sediment.</title>
        <authorList>
            <person name="Zhou Z."/>
            <person name="Liu Y."/>
            <person name="Xu W."/>
            <person name="Pan J."/>
            <person name="Luo Z.H."/>
            <person name="Li M."/>
        </authorList>
    </citation>
    <scope>NUCLEOTIDE SEQUENCE [LARGE SCALE GENOMIC DNA]</scope>
    <source>
        <strain evidence="10">SpSt-508</strain>
    </source>
</reference>
<dbReference type="PANTHER" id="PTHR42873">
    <property type="entry name" value="RIBOSOMAL RNA LARGE SUBUNIT METHYLTRANSFERASE"/>
    <property type="match status" value="1"/>
</dbReference>
<dbReference type="CDD" id="cd11572">
    <property type="entry name" value="RlmI_M_like"/>
    <property type="match status" value="1"/>
</dbReference>
<sequence length="402" mass="44906">MTVSTELPEVWLRPRKALPFFSRHPWVYVGAIADVTGNPQPGSEVLLRSAEGNPIARGLYNPRSRVRVRLYSWQTDLPLDDGFWVQRLREAIDLRRRLWGEFTPDTACRLVYSEADRLSGLIVDRFGAWLTVQFTSLALAQRRDLIVRALRDLLQPRGIYLRTEKGIRSLEGLDLSDGLVWGELPPRPLFIVENNVRYGVDLVEGQKTGFYLDQRENRAAIARYCRGQRVLDLFCYSGGFGLNCLVNGGAAAVVAVDGSEAAVRLAENNAALNGVGPRWQVRHEEGFRALEQLAAEQQRFGVVVLDPPKLARHREGLEAALRGYFSLNRLALDLLEPGGLLLTCSCSGVVTHELFVDTLARVGLDAGRHIQILEARGPAPDHPASIHCLESDYLKCYLCRVV</sequence>
<keyword evidence="7" id="KW-0694">RNA-binding</keyword>
<dbReference type="PROSITE" id="PS50890">
    <property type="entry name" value="PUA"/>
    <property type="match status" value="1"/>
</dbReference>
<evidence type="ECO:0000256" key="5">
    <source>
        <dbReference type="ARBA" id="ARBA00022679"/>
    </source>
</evidence>
<evidence type="ECO:0000256" key="8">
    <source>
        <dbReference type="ARBA" id="ARBA00038091"/>
    </source>
</evidence>
<keyword evidence="3" id="KW-0698">rRNA processing</keyword>
<evidence type="ECO:0000256" key="7">
    <source>
        <dbReference type="ARBA" id="ARBA00022884"/>
    </source>
</evidence>
<name>A0A7C4QLE9_9PLAN</name>
<dbReference type="InterPro" id="IPR019614">
    <property type="entry name" value="SAM-dep_methyl-trfase"/>
</dbReference>